<evidence type="ECO:0000256" key="6">
    <source>
        <dbReference type="ARBA" id="ARBA00022968"/>
    </source>
</evidence>
<dbReference type="OrthoDB" id="2019572at2759"/>
<evidence type="ECO:0000256" key="5">
    <source>
        <dbReference type="ARBA" id="ARBA00022692"/>
    </source>
</evidence>
<gene>
    <name evidence="11" type="ORF">FBUS_09676</name>
</gene>
<evidence type="ECO:0000256" key="3">
    <source>
        <dbReference type="ARBA" id="ARBA00022676"/>
    </source>
</evidence>
<comment type="pathway">
    <text evidence="2">Protein modification; protein glycosylation.</text>
</comment>
<evidence type="ECO:0000256" key="9">
    <source>
        <dbReference type="ARBA" id="ARBA00023180"/>
    </source>
</evidence>
<comment type="caution">
    <text evidence="11">The sequence shown here is derived from an EMBL/GenBank/DDBJ whole genome shotgun (WGS) entry which is preliminary data.</text>
</comment>
<keyword evidence="9" id="KW-0325">Glycoprotein</keyword>
<dbReference type="Pfam" id="PF02485">
    <property type="entry name" value="Branch"/>
    <property type="match status" value="1"/>
</dbReference>
<dbReference type="InterPro" id="IPR003406">
    <property type="entry name" value="Glyco_trans_14"/>
</dbReference>
<comment type="subcellular location">
    <subcellularLocation>
        <location evidence="1">Membrane</location>
        <topology evidence="1">Single-pass type II membrane protein</topology>
    </subcellularLocation>
</comment>
<comment type="similarity">
    <text evidence="10">Belongs to the glycosyltransferase 14 family.</text>
</comment>
<dbReference type="EMBL" id="LUCM01000873">
    <property type="protein sequence ID" value="KAA0199873.1"/>
    <property type="molecule type" value="Genomic_DNA"/>
</dbReference>
<keyword evidence="6" id="KW-0735">Signal-anchor</keyword>
<evidence type="ECO:0000256" key="7">
    <source>
        <dbReference type="ARBA" id="ARBA00022989"/>
    </source>
</evidence>
<keyword evidence="8" id="KW-0472">Membrane</keyword>
<keyword evidence="7" id="KW-1133">Transmembrane helix</keyword>
<evidence type="ECO:0000256" key="2">
    <source>
        <dbReference type="ARBA" id="ARBA00004922"/>
    </source>
</evidence>
<dbReference type="PANTHER" id="PTHR19297:SF185">
    <property type="entry name" value="BETA-1,3-GALACTOSYL-O-GLYCOSYL-GLYCOPROTEIN BETA-1,6-N-ACETYLGLUCOSAMINYLTRANSFERASE 3"/>
    <property type="match status" value="1"/>
</dbReference>
<dbReference type="PANTHER" id="PTHR19297">
    <property type="entry name" value="GLYCOSYLTRANSFERASE 14 FAMILY MEMBER"/>
    <property type="match status" value="1"/>
</dbReference>
<evidence type="ECO:0000256" key="10">
    <source>
        <dbReference type="ARBA" id="ARBA00038150"/>
    </source>
</evidence>
<keyword evidence="3" id="KW-0328">Glycosyltransferase</keyword>
<proteinExistence type="inferred from homology"/>
<evidence type="ECO:0000313" key="11">
    <source>
        <dbReference type="EMBL" id="KAA0199873.1"/>
    </source>
</evidence>
<dbReference type="GO" id="GO:0008375">
    <property type="term" value="F:acetylglucosaminyltransferase activity"/>
    <property type="evidence" value="ECO:0007669"/>
    <property type="project" value="TreeGrafter"/>
</dbReference>
<protein>
    <submittedName>
        <fullName evidence="11">Branching Xylosyltransferase</fullName>
    </submittedName>
</protein>
<evidence type="ECO:0000256" key="1">
    <source>
        <dbReference type="ARBA" id="ARBA00004606"/>
    </source>
</evidence>
<sequence length="414" mass="48356">MTYAQIVEFGSQMTGDSKTKRSQYKPIKAYSVLLLPQVLTQHDRLCPVVVRSQLNALFANTLTKLIRTDINSFTLSTEQECHLFKQTHTDQIKMSEEELEFPLAFSFNIHKEFHQFARLFRAVYRPHNAHCIHVDKKADQAFRNNVMNLVTCFGPNVYVIPPEESVSIKWGDLGTLEAWIRCAHYLLNRSAIRWKYLLNVSGQEFPLRTNWELVRALKAINGSNVVESFSDKQTDRIPKKSLSFNITWFKSSIYTALRKEMVQFALTNEYATEILKLLRTEANLQKLQDEVFFTTLNYNPQLKAPGGCPDVHRPDHSDPRSAFVGRYAEWFRNPCLSNRSQRGLCMMGVRHIPLLTKRFEFFVNKFIYDFEPVGYDCLEWWLFRKVLDERESGHTANEFDPSFYENLYCSSNHL</sequence>
<organism evidence="11 12">
    <name type="scientific">Fasciolopsis buskii</name>
    <dbReference type="NCBI Taxonomy" id="27845"/>
    <lineage>
        <taxon>Eukaryota</taxon>
        <taxon>Metazoa</taxon>
        <taxon>Spiralia</taxon>
        <taxon>Lophotrochozoa</taxon>
        <taxon>Platyhelminthes</taxon>
        <taxon>Trematoda</taxon>
        <taxon>Digenea</taxon>
        <taxon>Plagiorchiida</taxon>
        <taxon>Echinostomata</taxon>
        <taxon>Echinostomatoidea</taxon>
        <taxon>Fasciolidae</taxon>
        <taxon>Fasciolopsis</taxon>
    </lineage>
</organism>
<evidence type="ECO:0000256" key="8">
    <source>
        <dbReference type="ARBA" id="ARBA00023136"/>
    </source>
</evidence>
<dbReference type="GO" id="GO:0016020">
    <property type="term" value="C:membrane"/>
    <property type="evidence" value="ECO:0007669"/>
    <property type="project" value="UniProtKB-SubCell"/>
</dbReference>
<accession>A0A8E0S8U8</accession>
<keyword evidence="12" id="KW-1185">Reference proteome</keyword>
<name>A0A8E0S8U8_9TREM</name>
<keyword evidence="4" id="KW-0808">Transferase</keyword>
<evidence type="ECO:0000256" key="4">
    <source>
        <dbReference type="ARBA" id="ARBA00022679"/>
    </source>
</evidence>
<evidence type="ECO:0000313" key="12">
    <source>
        <dbReference type="Proteomes" id="UP000728185"/>
    </source>
</evidence>
<keyword evidence="5" id="KW-0812">Transmembrane</keyword>
<dbReference type="Proteomes" id="UP000728185">
    <property type="component" value="Unassembled WGS sequence"/>
</dbReference>
<reference evidence="11" key="1">
    <citation type="submission" date="2019-05" db="EMBL/GenBank/DDBJ databases">
        <title>Annotation for the trematode Fasciolopsis buski.</title>
        <authorList>
            <person name="Choi Y.-J."/>
        </authorList>
    </citation>
    <scope>NUCLEOTIDE SEQUENCE</scope>
    <source>
        <strain evidence="11">HT</strain>
        <tissue evidence="11">Whole worm</tissue>
    </source>
</reference>
<dbReference type="AlphaFoldDB" id="A0A8E0S8U8"/>